<dbReference type="Gene3D" id="3.40.50.1820">
    <property type="entry name" value="alpha/beta hydrolase"/>
    <property type="match status" value="1"/>
</dbReference>
<evidence type="ECO:0000259" key="1">
    <source>
        <dbReference type="Pfam" id="PF00561"/>
    </source>
</evidence>
<keyword evidence="2" id="KW-0378">Hydrolase</keyword>
<gene>
    <name evidence="2" type="ORF">DM48_1745</name>
</gene>
<proteinExistence type="predicted"/>
<dbReference type="SUPFAM" id="SSF53474">
    <property type="entry name" value="alpha/beta-Hydrolases"/>
    <property type="match status" value="1"/>
</dbReference>
<feature type="domain" description="AB hydrolase-1" evidence="1">
    <location>
        <begin position="48"/>
        <end position="259"/>
    </location>
</feature>
<evidence type="ECO:0000313" key="2">
    <source>
        <dbReference type="EMBL" id="KGC13912.1"/>
    </source>
</evidence>
<dbReference type="AlphaFoldDB" id="A0AAW3EYY1"/>
<dbReference type="Pfam" id="PF00561">
    <property type="entry name" value="Abhydrolase_1"/>
    <property type="match status" value="1"/>
</dbReference>
<dbReference type="InterPro" id="IPR029058">
    <property type="entry name" value="AB_hydrolase_fold"/>
</dbReference>
<sequence length="279" mass="30207">MPRCLPGPRRRGPATMTDDFRWIDAPQGRLYAQRWPRPADGPATPPAPILMLHDSLGCVALWREFPAELARATGRDVIAYDRAGFGRSAPAQAPLPADFIAAEARDSLPALQRGFGFAGFVALGHSVGGAMAAACADAQPEHCEALVTISAQAFVEARTLEGIRAAREAFARPDQFERLARHHGERARWVLDAWIDTWLDPAFAGWTLDATLARVRCPALVLHGEHDQYGSPRHPARIVEGLAGPARMMLLPGCAHVPHREAKPAVLQALHGFLGAPAR</sequence>
<protein>
    <submittedName>
        <fullName evidence="2">Alpha/beta hydrolase fold family protein</fullName>
    </submittedName>
</protein>
<reference evidence="2 3" key="1">
    <citation type="submission" date="2014-04" db="EMBL/GenBank/DDBJ databases">
        <authorList>
            <person name="Bishop-Lilly K.A."/>
            <person name="Broomall S.M."/>
            <person name="Chain P.S."/>
            <person name="Chertkov O."/>
            <person name="Coyne S.R."/>
            <person name="Daligault H.E."/>
            <person name="Davenport K.W."/>
            <person name="Erkkila T."/>
            <person name="Frey K.G."/>
            <person name="Gibbons H.S."/>
            <person name="Gu W."/>
            <person name="Jaissle J."/>
            <person name="Johnson S.L."/>
            <person name="Koroleva G.I."/>
            <person name="Ladner J.T."/>
            <person name="Lo C.-C."/>
            <person name="Minogue T.D."/>
            <person name="Munk C."/>
            <person name="Palacios G.F."/>
            <person name="Redden C.L."/>
            <person name="Rosenzweig C.N."/>
            <person name="Scholz M.B."/>
            <person name="Teshima H."/>
            <person name="Xu Y."/>
        </authorList>
    </citation>
    <scope>NUCLEOTIDE SEQUENCE [LARGE SCALE GENOMIC DNA]</scope>
    <source>
        <strain evidence="3">gladioli</strain>
    </source>
</reference>
<name>A0AAW3EYY1_BURGA</name>
<dbReference type="InterPro" id="IPR000073">
    <property type="entry name" value="AB_hydrolase_1"/>
</dbReference>
<dbReference type="Proteomes" id="UP000029590">
    <property type="component" value="Unassembled WGS sequence"/>
</dbReference>
<evidence type="ECO:0000313" key="3">
    <source>
        <dbReference type="Proteomes" id="UP000029590"/>
    </source>
</evidence>
<dbReference type="PANTHER" id="PTHR43689:SF8">
    <property type="entry name" value="ALPHA_BETA-HYDROLASES SUPERFAMILY PROTEIN"/>
    <property type="match status" value="1"/>
</dbReference>
<dbReference type="PANTHER" id="PTHR43689">
    <property type="entry name" value="HYDROLASE"/>
    <property type="match status" value="1"/>
</dbReference>
<dbReference type="GO" id="GO:0016787">
    <property type="term" value="F:hydrolase activity"/>
    <property type="evidence" value="ECO:0007669"/>
    <property type="project" value="UniProtKB-KW"/>
</dbReference>
<dbReference type="KEGG" id="bgo:BM43_6020"/>
<dbReference type="PRINTS" id="PR00111">
    <property type="entry name" value="ABHYDROLASE"/>
</dbReference>
<organism evidence="2 3">
    <name type="scientific">Burkholderia gladioli</name>
    <name type="common">Pseudomonas marginata</name>
    <name type="synonym">Phytomonas marginata</name>
    <dbReference type="NCBI Taxonomy" id="28095"/>
    <lineage>
        <taxon>Bacteria</taxon>
        <taxon>Pseudomonadati</taxon>
        <taxon>Pseudomonadota</taxon>
        <taxon>Betaproteobacteria</taxon>
        <taxon>Burkholderiales</taxon>
        <taxon>Burkholderiaceae</taxon>
        <taxon>Burkholderia</taxon>
    </lineage>
</organism>
<dbReference type="EMBL" id="JPGG01000016">
    <property type="protein sequence ID" value="KGC13912.1"/>
    <property type="molecule type" value="Genomic_DNA"/>
</dbReference>
<accession>A0AAW3EYY1</accession>
<comment type="caution">
    <text evidence="2">The sequence shown here is derived from an EMBL/GenBank/DDBJ whole genome shotgun (WGS) entry which is preliminary data.</text>
</comment>